<dbReference type="PIRSF" id="PIRSF018266">
    <property type="entry name" value="FecR"/>
    <property type="match status" value="1"/>
</dbReference>
<dbReference type="Gene3D" id="3.55.50.30">
    <property type="match status" value="1"/>
</dbReference>
<dbReference type="OrthoDB" id="8617634at2"/>
<dbReference type="Proteomes" id="UP000077037">
    <property type="component" value="Unassembled WGS sequence"/>
</dbReference>
<dbReference type="Pfam" id="PF16220">
    <property type="entry name" value="DUF4880"/>
    <property type="match status" value="1"/>
</dbReference>
<organism evidence="3 4">
    <name type="scientific">Bordetella ansorpii</name>
    <dbReference type="NCBI Taxonomy" id="288768"/>
    <lineage>
        <taxon>Bacteria</taxon>
        <taxon>Pseudomonadati</taxon>
        <taxon>Pseudomonadota</taxon>
        <taxon>Betaproteobacteria</taxon>
        <taxon>Burkholderiales</taxon>
        <taxon>Alcaligenaceae</taxon>
        <taxon>Bordetella</taxon>
    </lineage>
</organism>
<dbReference type="Pfam" id="PF04773">
    <property type="entry name" value="FecR"/>
    <property type="match status" value="1"/>
</dbReference>
<evidence type="ECO:0000259" key="2">
    <source>
        <dbReference type="Pfam" id="PF16220"/>
    </source>
</evidence>
<proteinExistence type="predicted"/>
<accession>A0A157NWL0</accession>
<dbReference type="Gene3D" id="2.60.120.1440">
    <property type="match status" value="1"/>
</dbReference>
<sequence length="332" mass="36554">MTSDRHSSLPDDVPGAPRDAAAWWFARLHSGAMSRQDQRDLTRWRQADPEHEREFQAAQALGNVAASLDRERVRALLGGSIPVRPTVRRRQLLRTGLALACTTAAVAGIGLYWPADDPHYTATLATRKGERRAETLPDGSVLELNTDTEARVSLYGERRVVALRRGEIMFTVSPDPARPFIVDADVGRVRVVGTRFDVRRDADRMNVSVESGIVDVSPASGWNRATRRLTAGLGLDLAGGRLGEVRRVDVASLTAWRGGRIVFEDASLADMVREINRYRDRPLRVADARLDALRVTASFRLDTPDAVAQSLPKILPVGVRTLADGTTLIEPR</sequence>
<reference evidence="3 4" key="1">
    <citation type="submission" date="2016-03" db="EMBL/GenBank/DDBJ databases">
        <authorList>
            <consortium name="Pathogen Informatics"/>
        </authorList>
    </citation>
    <scope>NUCLEOTIDE SEQUENCE [LARGE SCALE GENOMIC DNA]</scope>
    <source>
        <strain evidence="3 4">NCTC13364</strain>
    </source>
</reference>
<name>A0A157NWL0_9BORD</name>
<evidence type="ECO:0000313" key="3">
    <source>
        <dbReference type="EMBL" id="SAI25673.1"/>
    </source>
</evidence>
<protein>
    <submittedName>
        <fullName evidence="3">Inner membrane sensor for iron transport</fullName>
    </submittedName>
</protein>
<dbReference type="InterPro" id="IPR032623">
    <property type="entry name" value="FecR_N"/>
</dbReference>
<evidence type="ECO:0000259" key="1">
    <source>
        <dbReference type="Pfam" id="PF04773"/>
    </source>
</evidence>
<dbReference type="GO" id="GO:0016989">
    <property type="term" value="F:sigma factor antagonist activity"/>
    <property type="evidence" value="ECO:0007669"/>
    <property type="project" value="TreeGrafter"/>
</dbReference>
<dbReference type="InterPro" id="IPR006860">
    <property type="entry name" value="FecR"/>
</dbReference>
<feature type="domain" description="FecR protein" evidence="1">
    <location>
        <begin position="123"/>
        <end position="214"/>
    </location>
</feature>
<dbReference type="AlphaFoldDB" id="A0A157NWL0"/>
<dbReference type="RefSeq" id="WP_066411079.1">
    <property type="nucleotide sequence ID" value="NZ_FKBS01000014.1"/>
</dbReference>
<dbReference type="InterPro" id="IPR012373">
    <property type="entry name" value="Ferrdict_sens_TM"/>
</dbReference>
<evidence type="ECO:0000313" key="4">
    <source>
        <dbReference type="Proteomes" id="UP000077037"/>
    </source>
</evidence>
<dbReference type="EMBL" id="FKBS01000014">
    <property type="protein sequence ID" value="SAI25673.1"/>
    <property type="molecule type" value="Genomic_DNA"/>
</dbReference>
<dbReference type="PANTHER" id="PTHR30273:SF2">
    <property type="entry name" value="PROTEIN FECR"/>
    <property type="match status" value="1"/>
</dbReference>
<gene>
    <name evidence="3" type="ORF">SAMEA1982600_02016</name>
</gene>
<feature type="domain" description="FecR N-terminal" evidence="2">
    <location>
        <begin position="19"/>
        <end position="61"/>
    </location>
</feature>
<dbReference type="PANTHER" id="PTHR30273">
    <property type="entry name" value="PERIPLASMIC SIGNAL SENSOR AND SIGMA FACTOR ACTIVATOR FECR-RELATED"/>
    <property type="match status" value="1"/>
</dbReference>